<keyword evidence="2" id="KW-1185">Reference proteome</keyword>
<gene>
    <name evidence="1" type="ORF">Salmuc_01594</name>
</gene>
<evidence type="ECO:0000313" key="1">
    <source>
        <dbReference type="EMBL" id="EPX75561.1"/>
    </source>
</evidence>
<accession>S9Q2Q6</accession>
<sequence>MTLAERYRLSCSISTGATLKYSDHRDQSTEYGKWRVNFGCGARLSEKLSLRVSLIGYPIPIQQAPWDPDFTYSLTYRLNDKISFNYSNYSARFAGGDTDFVSSLTGGSLRGYYKLPDIPLGETRKASCSVGIGLPDPTSTSATLGCSVAVTDKFRVGLTNYVYPEDVQEPWNPDYAYTASYAINDRIRVSYANYSNNRLPWSNPGSRGPGVLGGSISVSYELDF</sequence>
<comment type="caution">
    <text evidence="1">The sequence shown here is derived from an EMBL/GenBank/DDBJ whole genome shotgun (WGS) entry which is preliminary data.</text>
</comment>
<proteinExistence type="predicted"/>
<dbReference type="STRING" id="1123237.Salmuc_01594"/>
<dbReference type="Proteomes" id="UP000015347">
    <property type="component" value="Unassembled WGS sequence"/>
</dbReference>
<name>S9Q2Q6_9RHOB</name>
<dbReference type="HOGENOM" id="CLU_1234292_0_0_5"/>
<protein>
    <submittedName>
        <fullName evidence="1">Uncharacterized protein</fullName>
    </submittedName>
</protein>
<dbReference type="AlphaFoldDB" id="S9Q2Q6"/>
<dbReference type="EMBL" id="APVH01000073">
    <property type="protein sequence ID" value="EPX75561.1"/>
    <property type="molecule type" value="Genomic_DNA"/>
</dbReference>
<evidence type="ECO:0000313" key="2">
    <source>
        <dbReference type="Proteomes" id="UP000015347"/>
    </source>
</evidence>
<organism evidence="1 2">
    <name type="scientific">Salipiger mucosus DSM 16094</name>
    <dbReference type="NCBI Taxonomy" id="1123237"/>
    <lineage>
        <taxon>Bacteria</taxon>
        <taxon>Pseudomonadati</taxon>
        <taxon>Pseudomonadota</taxon>
        <taxon>Alphaproteobacteria</taxon>
        <taxon>Rhodobacterales</taxon>
        <taxon>Roseobacteraceae</taxon>
        <taxon>Salipiger</taxon>
    </lineage>
</organism>
<reference evidence="2" key="1">
    <citation type="journal article" date="2014" name="Stand. Genomic Sci.">
        <title>Genome sequence of the exopolysaccharide-producing Salipiger mucosus type strain (DSM 16094(T)), a moderately halophilic member of the Roseobacter clade.</title>
        <authorList>
            <person name="Riedel T."/>
            <person name="Spring S."/>
            <person name="Fiebig A."/>
            <person name="Petersen J."/>
            <person name="Kyrpides N.C."/>
            <person name="Goker M."/>
            <person name="Klenk H.P."/>
        </authorList>
    </citation>
    <scope>NUCLEOTIDE SEQUENCE [LARGE SCALE GENOMIC DNA]</scope>
    <source>
        <strain evidence="2">DSM 16094</strain>
    </source>
</reference>